<evidence type="ECO:0000313" key="2">
    <source>
        <dbReference type="Proteomes" id="UP001515480"/>
    </source>
</evidence>
<accession>A0AB34IZT1</accession>
<sequence length="887" mass="97154">MDWVHAGRLVSLRKPGDINDQDDATRAAERNIRPIGLVSIFMRLIGSVAAKQFAGLFAANFDPEDWEGDWTPINVGVAAPGGMQQIQHTVVELMTSNPDWGVLQIDACAAFQECSRRVFLQRIARVWPGDPLGPVDHNFALDELLKDLGSRVDSALLYYLDDGTICGPVAQLARLIRLLTEEGGEFEFTARTGMRLNIPKCSVWVLDDMLRSVHGHARVRVEPADWRIYSSVKRPDIVVIDARGPGRHLIIDVKTVDPTGRTRLATDHTDEMALGGLVEVERALPDEYTDHGRAPNAIGAAVLRGNRADAADAALTSAEMTFVGVWQHRLSLTVASASAARLRLNQGDPLGPVDHNFALDELLKDLGSRVDGALLYYLDDGTICGPVAQLARMMRLLTEEGGEFEFTARTGMRLNIPKCSVWVLDGRAALLEQVTQGALDWHQASLLLPLRALASGCRGCGVPDAHEDPLHFASCPCGIRASDALHHPLRDVVADMLRSVHGHARVRVEPADWRIYSSVKRPDIVVIDARGPGRHLIIDIKTVDPTGRTRLATDHTDEMALGGLVEVERALPDEYTDHGRAPNAIGTVEMDWVHAGRLVSLRKPGDINDQDDATRAAERNIRPIGLVSIFMRLIGSVAAKQFAGLFAANFDPEDWEGDWTPINVGVAAPGGMQQIQHTVVELMTSNPDWGVLQIDACAAFQECSRRVFLQRIARVWPGDPLGPVDHNFALDELLKDLGSRVDSALLYYLDDGTICGPVAQLARLIRLLTEEGGEFEFTARTGMRLNIPKCSVWVLDDMLRSVHGHARVRVEPADWRIYSSVKRPDIVVIDARGPGRHLIIDVKTVDPTGRTRLATDHTDEMALGGLVECWCVPLSDGLAGSAKACST</sequence>
<name>A0AB34IZT1_PRYPA</name>
<dbReference type="EMBL" id="JBGBPQ010000016">
    <property type="protein sequence ID" value="KAL1508160.1"/>
    <property type="molecule type" value="Genomic_DNA"/>
</dbReference>
<dbReference type="AlphaFoldDB" id="A0AB34IZT1"/>
<gene>
    <name evidence="1" type="ORF">AB1Y20_004281</name>
</gene>
<keyword evidence="2" id="KW-1185">Reference proteome</keyword>
<dbReference type="Proteomes" id="UP001515480">
    <property type="component" value="Unassembled WGS sequence"/>
</dbReference>
<comment type="caution">
    <text evidence="1">The sequence shown here is derived from an EMBL/GenBank/DDBJ whole genome shotgun (WGS) entry which is preliminary data.</text>
</comment>
<proteinExistence type="predicted"/>
<protein>
    <submittedName>
        <fullName evidence="1">Uncharacterized protein</fullName>
    </submittedName>
</protein>
<evidence type="ECO:0000313" key="1">
    <source>
        <dbReference type="EMBL" id="KAL1508160.1"/>
    </source>
</evidence>
<organism evidence="1 2">
    <name type="scientific">Prymnesium parvum</name>
    <name type="common">Toxic golden alga</name>
    <dbReference type="NCBI Taxonomy" id="97485"/>
    <lineage>
        <taxon>Eukaryota</taxon>
        <taxon>Haptista</taxon>
        <taxon>Haptophyta</taxon>
        <taxon>Prymnesiophyceae</taxon>
        <taxon>Prymnesiales</taxon>
        <taxon>Prymnesiaceae</taxon>
        <taxon>Prymnesium</taxon>
    </lineage>
</organism>
<reference evidence="1 2" key="1">
    <citation type="journal article" date="2024" name="Science">
        <title>Giant polyketide synthase enzymes in the biosynthesis of giant marine polyether toxins.</title>
        <authorList>
            <person name="Fallon T.R."/>
            <person name="Shende V.V."/>
            <person name="Wierzbicki I.H."/>
            <person name="Pendleton A.L."/>
            <person name="Watervoot N.F."/>
            <person name="Auber R.P."/>
            <person name="Gonzalez D.J."/>
            <person name="Wisecaver J.H."/>
            <person name="Moore B.S."/>
        </authorList>
    </citation>
    <scope>NUCLEOTIDE SEQUENCE [LARGE SCALE GENOMIC DNA]</scope>
    <source>
        <strain evidence="1 2">12B1</strain>
    </source>
</reference>